<dbReference type="InterPro" id="IPR020449">
    <property type="entry name" value="Tscrpt_reg_AraC-type_HTH"/>
</dbReference>
<dbReference type="PRINTS" id="PR00032">
    <property type="entry name" value="HTHARAC"/>
</dbReference>
<comment type="caution">
    <text evidence="7">The sequence shown here is derived from an EMBL/GenBank/DDBJ whole genome shotgun (WGS) entry which is preliminary data.</text>
</comment>
<feature type="domain" description="HTH araC/xylS-type" evidence="6">
    <location>
        <begin position="672"/>
        <end position="771"/>
    </location>
</feature>
<evidence type="ECO:0000256" key="1">
    <source>
        <dbReference type="ARBA" id="ARBA00023015"/>
    </source>
</evidence>
<name>A0A2W1LRF4_9BACL</name>
<dbReference type="Pfam" id="PF12833">
    <property type="entry name" value="HTH_18"/>
    <property type="match status" value="1"/>
</dbReference>
<keyword evidence="5" id="KW-1133">Transmembrane helix</keyword>
<dbReference type="GO" id="GO:0003700">
    <property type="term" value="F:DNA-binding transcription factor activity"/>
    <property type="evidence" value="ECO:0007669"/>
    <property type="project" value="InterPro"/>
</dbReference>
<proteinExistence type="predicted"/>
<reference evidence="7 8" key="1">
    <citation type="submission" date="2018-06" db="EMBL/GenBank/DDBJ databases">
        <title>Paenibacillus imtechensis sp. nov.</title>
        <authorList>
            <person name="Pinnaka A.K."/>
            <person name="Singh H."/>
            <person name="Kaur M."/>
        </authorList>
    </citation>
    <scope>NUCLEOTIDE SEQUENCE [LARGE SCALE GENOMIC DNA]</scope>
    <source>
        <strain evidence="7 8">SMB1</strain>
    </source>
</reference>
<dbReference type="PROSITE" id="PS00041">
    <property type="entry name" value="HTH_ARAC_FAMILY_1"/>
    <property type="match status" value="1"/>
</dbReference>
<feature type="transmembrane region" description="Helical" evidence="5">
    <location>
        <begin position="341"/>
        <end position="363"/>
    </location>
</feature>
<dbReference type="EMBL" id="QKRB01000055">
    <property type="protein sequence ID" value="PZD94007.1"/>
    <property type="molecule type" value="Genomic_DNA"/>
</dbReference>
<protein>
    <submittedName>
        <fullName evidence="7">AraC family transcriptional regulator</fullName>
    </submittedName>
</protein>
<evidence type="ECO:0000259" key="6">
    <source>
        <dbReference type="PROSITE" id="PS01124"/>
    </source>
</evidence>
<evidence type="ECO:0000256" key="2">
    <source>
        <dbReference type="ARBA" id="ARBA00023125"/>
    </source>
</evidence>
<evidence type="ECO:0000256" key="5">
    <source>
        <dbReference type="SAM" id="Phobius"/>
    </source>
</evidence>
<dbReference type="InterPro" id="IPR018060">
    <property type="entry name" value="HTH_AraC"/>
</dbReference>
<dbReference type="PANTHER" id="PTHR43280">
    <property type="entry name" value="ARAC-FAMILY TRANSCRIPTIONAL REGULATOR"/>
    <property type="match status" value="1"/>
</dbReference>
<keyword evidence="3" id="KW-0804">Transcription</keyword>
<keyword evidence="1" id="KW-0805">Transcription regulation</keyword>
<dbReference type="InterPro" id="IPR009057">
    <property type="entry name" value="Homeodomain-like_sf"/>
</dbReference>
<dbReference type="InterPro" id="IPR018062">
    <property type="entry name" value="HTH_AraC-typ_CS"/>
</dbReference>
<dbReference type="OrthoDB" id="2503690at2"/>
<keyword evidence="5" id="KW-0812">Transmembrane</keyword>
<evidence type="ECO:0000256" key="3">
    <source>
        <dbReference type="ARBA" id="ARBA00023163"/>
    </source>
</evidence>
<keyword evidence="8" id="KW-1185">Reference proteome</keyword>
<feature type="region of interest" description="Disordered" evidence="4">
    <location>
        <begin position="1"/>
        <end position="25"/>
    </location>
</feature>
<dbReference type="PROSITE" id="PS01124">
    <property type="entry name" value="HTH_ARAC_FAMILY_2"/>
    <property type="match status" value="1"/>
</dbReference>
<feature type="transmembrane region" description="Helical" evidence="5">
    <location>
        <begin position="47"/>
        <end position="72"/>
    </location>
</feature>
<sequence>MNTIRNKPLPRSYPASCNAHEQPGGYPAYRRRRPVLRFNRIRRNGKLYVNLLLGITLCIVLSVLASSSIYYMTFTQILQHEAYESALANLRQTGRTVAKTTESAQAVAFQIYRNSAIAKLLYYNDPHPFDTQAAMIDLNNYLTTMPFIHSIYVYNPASQRYYIAGQSGQKGIIQENELKDQSIADILGSYDQYKPFTPIPRIIPSPVQQEADISVYTYLCYEAIGFNREINSAVIVNIAASWINQELISQQDENSVTLFVDDRQTVLSADDLSQVTLHTADLRMIQQLTASKESGYRIADFGHKKSLITYTAPDPYDWHYVRIISYSDITKKMGSLRLKTLTTVGVVLTVGLLLAWLVSRFLYAPINKIEKQMKDLETEKRNSSYTVRQNTMRKLIQIQGFDPAVQAAKLKRLGIAFDLTLPYRLAYLLIESPMKQDVNKDLQTYKFAVMNIATEICSRQYSVDSVDLDEGGILMLINTGEEAQAPAEWHQSMLQDIQKACMEYLRVELTITITPVTLDPHELHRMYKLAREASSQRFFRGRGAIMEAVPLIADHKYLFPLGKEKRLIEALTTGKTDDAKVLLQDIMQETAAYSYPAARAAAAHLSVTLEHMLTEIERNGSPQLGLGTDLIIPRIEQFDTLAEMITAFHGLFDRLKVKLADRRNGKQGELVRKINDIIMTRYSDPNLSLNSIADELKLSTCHVSRVYRQQAFTSIVDRINYVRIGKAKELLTDSELPITDIAERTGYSNSSYFHRIFKKINGVTPAEFRKAGR</sequence>
<keyword evidence="5" id="KW-0472">Membrane</keyword>
<dbReference type="Gene3D" id="1.10.10.60">
    <property type="entry name" value="Homeodomain-like"/>
    <property type="match status" value="2"/>
</dbReference>
<evidence type="ECO:0000313" key="7">
    <source>
        <dbReference type="EMBL" id="PZD94007.1"/>
    </source>
</evidence>
<organism evidence="7 8">
    <name type="scientific">Paenibacillus sambharensis</name>
    <dbReference type="NCBI Taxonomy" id="1803190"/>
    <lineage>
        <taxon>Bacteria</taxon>
        <taxon>Bacillati</taxon>
        <taxon>Bacillota</taxon>
        <taxon>Bacilli</taxon>
        <taxon>Bacillales</taxon>
        <taxon>Paenibacillaceae</taxon>
        <taxon>Paenibacillus</taxon>
    </lineage>
</organism>
<evidence type="ECO:0000256" key="4">
    <source>
        <dbReference type="SAM" id="MobiDB-lite"/>
    </source>
</evidence>
<keyword evidence="2" id="KW-0238">DNA-binding</keyword>
<dbReference type="PANTHER" id="PTHR43280:SF2">
    <property type="entry name" value="HTH-TYPE TRANSCRIPTIONAL REGULATOR EXSA"/>
    <property type="match status" value="1"/>
</dbReference>
<dbReference type="Proteomes" id="UP000249522">
    <property type="component" value="Unassembled WGS sequence"/>
</dbReference>
<evidence type="ECO:0000313" key="8">
    <source>
        <dbReference type="Proteomes" id="UP000249522"/>
    </source>
</evidence>
<dbReference type="AlphaFoldDB" id="A0A2W1LRF4"/>
<dbReference type="SUPFAM" id="SSF46689">
    <property type="entry name" value="Homeodomain-like"/>
    <property type="match status" value="1"/>
</dbReference>
<gene>
    <name evidence="7" type="ORF">DNH61_21240</name>
</gene>
<dbReference type="GO" id="GO:0043565">
    <property type="term" value="F:sequence-specific DNA binding"/>
    <property type="evidence" value="ECO:0007669"/>
    <property type="project" value="InterPro"/>
</dbReference>
<dbReference type="SMART" id="SM00342">
    <property type="entry name" value="HTH_ARAC"/>
    <property type="match status" value="1"/>
</dbReference>
<accession>A0A2W1LRF4</accession>